<name>A0ABT7XHV1_9NEIS</name>
<gene>
    <name evidence="17" type="ORF">QU481_00470</name>
</gene>
<keyword evidence="6 15" id="KW-0808">Transferase</keyword>
<evidence type="ECO:0000313" key="18">
    <source>
        <dbReference type="Proteomes" id="UP001168540"/>
    </source>
</evidence>
<dbReference type="Proteomes" id="UP001168540">
    <property type="component" value="Unassembled WGS sequence"/>
</dbReference>
<dbReference type="InterPro" id="IPR002606">
    <property type="entry name" value="Riboflavin_kinase_bac"/>
</dbReference>
<evidence type="ECO:0000256" key="7">
    <source>
        <dbReference type="ARBA" id="ARBA00022695"/>
    </source>
</evidence>
<dbReference type="EMBL" id="JAUEDK010000001">
    <property type="protein sequence ID" value="MDN0073372.1"/>
    <property type="molecule type" value="Genomic_DNA"/>
</dbReference>
<evidence type="ECO:0000256" key="3">
    <source>
        <dbReference type="ARBA" id="ARBA00005201"/>
    </source>
</evidence>
<keyword evidence="8 15" id="KW-0547">Nucleotide-binding</keyword>
<dbReference type="CDD" id="cd02064">
    <property type="entry name" value="FAD_synthetase_N"/>
    <property type="match status" value="1"/>
</dbReference>
<evidence type="ECO:0000256" key="5">
    <source>
        <dbReference type="ARBA" id="ARBA00022643"/>
    </source>
</evidence>
<keyword evidence="4 15" id="KW-0285">Flavoprotein</keyword>
<comment type="pathway">
    <text evidence="2 15">Cofactor biosynthesis; FAD biosynthesis; FAD from FMN: step 1/1.</text>
</comment>
<dbReference type="InterPro" id="IPR023465">
    <property type="entry name" value="Riboflavin_kinase_dom_sf"/>
</dbReference>
<dbReference type="NCBIfam" id="NF004159">
    <property type="entry name" value="PRK05627.1-2"/>
    <property type="match status" value="1"/>
</dbReference>
<sequence length="312" mass="34596">MQVFFGPPHGDAVPHGCALTIGNFDGVHHGHQKMLARLSDAARARHLPAALLTFEPHPREVFARGNPPARLSTLRDKLAFLEAQHLLDYVFVFRFNRPFASLTAEAFIRQVLVEELHTRYLLIGDDFQFGAKRQGNFELLASCPDFVTEAMPSVLVAGERASSTRVRECLAGGDLAAAERLLGRPYQLSGRVMHGQKLGRTIGFPTANIHLPHRKPPLHGVFVVEVDGPFGRKGGVASLGQNPTVTDTLNFKLEVHLFDCSADLYGQRLTVHFLKKLRDEARYDDLTELVAQIERDAASAQTYLTSLQRENA</sequence>
<keyword evidence="18" id="KW-1185">Reference proteome</keyword>
<dbReference type="PANTHER" id="PTHR22749">
    <property type="entry name" value="RIBOFLAVIN KINASE/FMN ADENYLYLTRANSFERASE"/>
    <property type="match status" value="1"/>
</dbReference>
<comment type="pathway">
    <text evidence="3 15">Cofactor biosynthesis; FMN biosynthesis; FMN from riboflavin (ATP route): step 1/1.</text>
</comment>
<comment type="function">
    <text evidence="1">Catalyzes the phosphorylation of riboflavin to FMN followed by the adenylation of FMN to FAD.</text>
</comment>
<dbReference type="PIRSF" id="PIRSF004491">
    <property type="entry name" value="FAD_Synth"/>
    <property type="match status" value="1"/>
</dbReference>
<comment type="similarity">
    <text evidence="15">Belongs to the ribF family.</text>
</comment>
<keyword evidence="7 15" id="KW-0548">Nucleotidyltransferase</keyword>
<keyword evidence="10 15" id="KW-0274">FAD</keyword>
<keyword evidence="12" id="KW-0511">Multifunctional enzyme</keyword>
<reference evidence="17" key="1">
    <citation type="submission" date="2023-06" db="EMBL/GenBank/DDBJ databases">
        <authorList>
            <person name="Zhang S."/>
        </authorList>
    </citation>
    <scope>NUCLEOTIDE SEQUENCE</scope>
    <source>
        <strain evidence="17">SG2303</strain>
    </source>
</reference>
<keyword evidence="11 15" id="KW-0067">ATP-binding</keyword>
<evidence type="ECO:0000313" key="17">
    <source>
        <dbReference type="EMBL" id="MDN0073372.1"/>
    </source>
</evidence>
<dbReference type="Gene3D" id="3.40.50.620">
    <property type="entry name" value="HUPs"/>
    <property type="match status" value="1"/>
</dbReference>
<keyword evidence="5 15" id="KW-0288">FMN</keyword>
<protein>
    <recommendedName>
        <fullName evidence="15">Riboflavin biosynthesis protein</fullName>
    </recommendedName>
    <domain>
        <recommendedName>
            <fullName evidence="15">Riboflavin kinase</fullName>
            <ecNumber evidence="15">2.7.1.26</ecNumber>
        </recommendedName>
        <alternativeName>
            <fullName evidence="15">Flavokinase</fullName>
        </alternativeName>
    </domain>
    <domain>
        <recommendedName>
            <fullName evidence="15">FMN adenylyltransferase</fullName>
            <ecNumber evidence="15">2.7.7.2</ecNumber>
        </recommendedName>
        <alternativeName>
            <fullName evidence="15">FAD pyrophosphorylase</fullName>
        </alternativeName>
        <alternativeName>
            <fullName evidence="15">FAD synthase</fullName>
        </alternativeName>
    </domain>
</protein>
<evidence type="ECO:0000256" key="6">
    <source>
        <dbReference type="ARBA" id="ARBA00022679"/>
    </source>
</evidence>
<evidence type="ECO:0000256" key="8">
    <source>
        <dbReference type="ARBA" id="ARBA00022741"/>
    </source>
</evidence>
<dbReference type="InterPro" id="IPR014729">
    <property type="entry name" value="Rossmann-like_a/b/a_fold"/>
</dbReference>
<feature type="domain" description="Riboflavin kinase" evidence="16">
    <location>
        <begin position="181"/>
        <end position="305"/>
    </location>
</feature>
<evidence type="ECO:0000256" key="9">
    <source>
        <dbReference type="ARBA" id="ARBA00022777"/>
    </source>
</evidence>
<dbReference type="PANTHER" id="PTHR22749:SF6">
    <property type="entry name" value="RIBOFLAVIN KINASE"/>
    <property type="match status" value="1"/>
</dbReference>
<evidence type="ECO:0000256" key="11">
    <source>
        <dbReference type="ARBA" id="ARBA00022840"/>
    </source>
</evidence>
<dbReference type="InterPro" id="IPR023468">
    <property type="entry name" value="Riboflavin_kinase"/>
</dbReference>
<evidence type="ECO:0000256" key="4">
    <source>
        <dbReference type="ARBA" id="ARBA00022630"/>
    </source>
</evidence>
<evidence type="ECO:0000256" key="1">
    <source>
        <dbReference type="ARBA" id="ARBA00002121"/>
    </source>
</evidence>
<accession>A0ABT7XHV1</accession>
<dbReference type="Pfam" id="PF06574">
    <property type="entry name" value="FAD_syn"/>
    <property type="match status" value="1"/>
</dbReference>
<evidence type="ECO:0000256" key="10">
    <source>
        <dbReference type="ARBA" id="ARBA00022827"/>
    </source>
</evidence>
<evidence type="ECO:0000256" key="2">
    <source>
        <dbReference type="ARBA" id="ARBA00004726"/>
    </source>
</evidence>
<comment type="catalytic activity">
    <reaction evidence="13 15">
        <text>riboflavin + ATP = FMN + ADP + H(+)</text>
        <dbReference type="Rhea" id="RHEA:14357"/>
        <dbReference type="ChEBI" id="CHEBI:15378"/>
        <dbReference type="ChEBI" id="CHEBI:30616"/>
        <dbReference type="ChEBI" id="CHEBI:57986"/>
        <dbReference type="ChEBI" id="CHEBI:58210"/>
        <dbReference type="ChEBI" id="CHEBI:456216"/>
        <dbReference type="EC" id="2.7.1.26"/>
    </reaction>
</comment>
<evidence type="ECO:0000256" key="12">
    <source>
        <dbReference type="ARBA" id="ARBA00023268"/>
    </source>
</evidence>
<comment type="caution">
    <text evidence="17">The sequence shown here is derived from an EMBL/GenBank/DDBJ whole genome shotgun (WGS) entry which is preliminary data.</text>
</comment>
<dbReference type="SUPFAM" id="SSF82114">
    <property type="entry name" value="Riboflavin kinase-like"/>
    <property type="match status" value="1"/>
</dbReference>
<dbReference type="NCBIfam" id="TIGR00083">
    <property type="entry name" value="ribF"/>
    <property type="match status" value="1"/>
</dbReference>
<dbReference type="NCBIfam" id="NF004163">
    <property type="entry name" value="PRK05627.1-6"/>
    <property type="match status" value="1"/>
</dbReference>
<dbReference type="SUPFAM" id="SSF52374">
    <property type="entry name" value="Nucleotidylyl transferase"/>
    <property type="match status" value="1"/>
</dbReference>
<evidence type="ECO:0000256" key="14">
    <source>
        <dbReference type="ARBA" id="ARBA00049494"/>
    </source>
</evidence>
<evidence type="ECO:0000256" key="15">
    <source>
        <dbReference type="PIRNR" id="PIRNR004491"/>
    </source>
</evidence>
<dbReference type="GO" id="GO:0003919">
    <property type="term" value="F:FMN adenylyltransferase activity"/>
    <property type="evidence" value="ECO:0007669"/>
    <property type="project" value="UniProtKB-EC"/>
</dbReference>
<dbReference type="RefSeq" id="WP_289827892.1">
    <property type="nucleotide sequence ID" value="NZ_JAUEDK010000001.1"/>
</dbReference>
<keyword evidence="9 15" id="KW-0418">Kinase</keyword>
<dbReference type="InterPro" id="IPR015865">
    <property type="entry name" value="Riboflavin_kinase_bac/euk"/>
</dbReference>
<dbReference type="EC" id="2.7.1.26" evidence="15"/>
<evidence type="ECO:0000256" key="13">
    <source>
        <dbReference type="ARBA" id="ARBA00047880"/>
    </source>
</evidence>
<dbReference type="NCBIfam" id="NF004160">
    <property type="entry name" value="PRK05627.1-3"/>
    <property type="match status" value="1"/>
</dbReference>
<dbReference type="Gene3D" id="2.40.30.30">
    <property type="entry name" value="Riboflavin kinase-like"/>
    <property type="match status" value="1"/>
</dbReference>
<organism evidence="17 18">
    <name type="scientific">Crenobacter oryzisoli</name>
    <dbReference type="NCBI Taxonomy" id="3056844"/>
    <lineage>
        <taxon>Bacteria</taxon>
        <taxon>Pseudomonadati</taxon>
        <taxon>Pseudomonadota</taxon>
        <taxon>Betaproteobacteria</taxon>
        <taxon>Neisseriales</taxon>
        <taxon>Neisseriaceae</taxon>
        <taxon>Crenobacter</taxon>
    </lineage>
</organism>
<dbReference type="SMART" id="SM00904">
    <property type="entry name" value="Flavokinase"/>
    <property type="match status" value="1"/>
</dbReference>
<proteinExistence type="inferred from homology"/>
<dbReference type="EC" id="2.7.7.2" evidence="15"/>
<dbReference type="GO" id="GO:0008531">
    <property type="term" value="F:riboflavin kinase activity"/>
    <property type="evidence" value="ECO:0007669"/>
    <property type="project" value="UniProtKB-EC"/>
</dbReference>
<comment type="catalytic activity">
    <reaction evidence="14 15">
        <text>FMN + ATP + H(+) = FAD + diphosphate</text>
        <dbReference type="Rhea" id="RHEA:17237"/>
        <dbReference type="ChEBI" id="CHEBI:15378"/>
        <dbReference type="ChEBI" id="CHEBI:30616"/>
        <dbReference type="ChEBI" id="CHEBI:33019"/>
        <dbReference type="ChEBI" id="CHEBI:57692"/>
        <dbReference type="ChEBI" id="CHEBI:58210"/>
        <dbReference type="EC" id="2.7.7.2"/>
    </reaction>
</comment>
<evidence type="ECO:0000259" key="16">
    <source>
        <dbReference type="SMART" id="SM00904"/>
    </source>
</evidence>
<dbReference type="InterPro" id="IPR015864">
    <property type="entry name" value="FAD_synthase"/>
</dbReference>
<dbReference type="Pfam" id="PF01687">
    <property type="entry name" value="Flavokinase"/>
    <property type="match status" value="1"/>
</dbReference>